<sequence>MGSWLESYWSITLRPKTLDEIGAERWLVAWPGVCVCHCVRFRRIYLALASCVAQACAGILFAMVIVAEPMADYVLGPSSLPDASVTFTQCAVAYCIPVALLSPELERRGPRWSMLLGSGLVLGGYAVLGLAILIRVWVLAHVGYMQLFFSSLGLGCIQVTSMATSQKWAPDLRGTMSGLCNVGFGLGQLLWVRYFGWLLQHVAREYLFWCVLPVLFPLLLACTIVLRTPPPDFTAHGHDMHGIPAHKSVPAEVHDEYFKVGMTLVNVEIVAESTAGLDGTLRQYHEQVKALSLLQCVFSTDFFCLCVAFVAISMLNLPYFPLAAPDTTWASTYNRTKDEASSLITYGGVSGLLGRLVVPMISDVIVRVFYANPAFARKAVFTALLVAAVIALPIFANKFNETVPTMIYLTRLLSGAGGSLVTCFATDMYGVINTGVMYGFTFSIYLAVADFVGPMVVDGVGPHDLRVFWILSLLGLVLMLFVRTESADRFYHGYRLTICKKVIVQIPFRSNAKEPPVSARGSFFIYGSDSDDDLFVKVPMQ</sequence>
<dbReference type="InterPro" id="IPR036259">
    <property type="entry name" value="MFS_trans_sf"/>
</dbReference>
<dbReference type="GeneID" id="24127756"/>
<keyword evidence="1" id="KW-0472">Membrane</keyword>
<evidence type="ECO:0000313" key="2">
    <source>
        <dbReference type="EMBL" id="KDO30166.1"/>
    </source>
</evidence>
<organism evidence="2 3">
    <name type="scientific">Saprolegnia parasitica (strain CBS 223.65)</name>
    <dbReference type="NCBI Taxonomy" id="695850"/>
    <lineage>
        <taxon>Eukaryota</taxon>
        <taxon>Sar</taxon>
        <taxon>Stramenopiles</taxon>
        <taxon>Oomycota</taxon>
        <taxon>Saprolegniomycetes</taxon>
        <taxon>Saprolegniales</taxon>
        <taxon>Saprolegniaceae</taxon>
        <taxon>Saprolegnia</taxon>
    </lineage>
</organism>
<evidence type="ECO:0000313" key="3">
    <source>
        <dbReference type="Proteomes" id="UP000030745"/>
    </source>
</evidence>
<feature type="transmembrane region" description="Helical" evidence="1">
    <location>
        <begin position="436"/>
        <end position="453"/>
    </location>
</feature>
<feature type="transmembrane region" description="Helical" evidence="1">
    <location>
        <begin position="340"/>
        <end position="358"/>
    </location>
</feature>
<feature type="transmembrane region" description="Helical" evidence="1">
    <location>
        <begin position="144"/>
        <end position="164"/>
    </location>
</feature>
<evidence type="ECO:0008006" key="4">
    <source>
        <dbReference type="Google" id="ProtNLM"/>
    </source>
</evidence>
<keyword evidence="1" id="KW-1133">Transmembrane helix</keyword>
<name>A0A067CUI9_SAPPC</name>
<feature type="transmembrane region" description="Helical" evidence="1">
    <location>
        <begin position="86"/>
        <end position="103"/>
    </location>
</feature>
<dbReference type="InterPro" id="IPR050327">
    <property type="entry name" value="Proton-linked_MCT"/>
</dbReference>
<gene>
    <name evidence="2" type="ORF">SPRG_05358</name>
</gene>
<evidence type="ECO:0000256" key="1">
    <source>
        <dbReference type="SAM" id="Phobius"/>
    </source>
</evidence>
<keyword evidence="3" id="KW-1185">Reference proteome</keyword>
<feature type="transmembrane region" description="Helical" evidence="1">
    <location>
        <begin position="206"/>
        <end position="226"/>
    </location>
</feature>
<dbReference type="Pfam" id="PF07690">
    <property type="entry name" value="MFS_1"/>
    <property type="match status" value="1"/>
</dbReference>
<keyword evidence="1" id="KW-0812">Transmembrane</keyword>
<dbReference type="AlphaFoldDB" id="A0A067CUI9"/>
<dbReference type="SUPFAM" id="SSF103473">
    <property type="entry name" value="MFS general substrate transporter"/>
    <property type="match status" value="1"/>
</dbReference>
<feature type="transmembrane region" description="Helical" evidence="1">
    <location>
        <begin position="302"/>
        <end position="320"/>
    </location>
</feature>
<feature type="transmembrane region" description="Helical" evidence="1">
    <location>
        <begin position="176"/>
        <end position="194"/>
    </location>
</feature>
<feature type="transmembrane region" description="Helical" evidence="1">
    <location>
        <begin position="465"/>
        <end position="482"/>
    </location>
</feature>
<dbReference type="GO" id="GO:0022857">
    <property type="term" value="F:transmembrane transporter activity"/>
    <property type="evidence" value="ECO:0007669"/>
    <property type="project" value="InterPro"/>
</dbReference>
<dbReference type="OrthoDB" id="10298122at2759"/>
<reference evidence="2 3" key="1">
    <citation type="journal article" date="2013" name="PLoS Genet.">
        <title>Distinctive expansion of potential virulence genes in the genome of the oomycete fish pathogen Saprolegnia parasitica.</title>
        <authorList>
            <person name="Jiang R.H."/>
            <person name="de Bruijn I."/>
            <person name="Haas B.J."/>
            <person name="Belmonte R."/>
            <person name="Lobach L."/>
            <person name="Christie J."/>
            <person name="van den Ackerveken G."/>
            <person name="Bottin A."/>
            <person name="Bulone V."/>
            <person name="Diaz-Moreno S.M."/>
            <person name="Dumas B."/>
            <person name="Fan L."/>
            <person name="Gaulin E."/>
            <person name="Govers F."/>
            <person name="Grenville-Briggs L.J."/>
            <person name="Horner N.R."/>
            <person name="Levin J.Z."/>
            <person name="Mammella M."/>
            <person name="Meijer H.J."/>
            <person name="Morris P."/>
            <person name="Nusbaum C."/>
            <person name="Oome S."/>
            <person name="Phillips A.J."/>
            <person name="van Rooyen D."/>
            <person name="Rzeszutek E."/>
            <person name="Saraiva M."/>
            <person name="Secombes C.J."/>
            <person name="Seidl M.F."/>
            <person name="Snel B."/>
            <person name="Stassen J.H."/>
            <person name="Sykes S."/>
            <person name="Tripathy S."/>
            <person name="van den Berg H."/>
            <person name="Vega-Arreguin J.C."/>
            <person name="Wawra S."/>
            <person name="Young S.K."/>
            <person name="Zeng Q."/>
            <person name="Dieguez-Uribeondo J."/>
            <person name="Russ C."/>
            <person name="Tyler B.M."/>
            <person name="van West P."/>
        </authorList>
    </citation>
    <scope>NUCLEOTIDE SEQUENCE [LARGE SCALE GENOMIC DNA]</scope>
    <source>
        <strain evidence="2 3">CBS 223.65</strain>
    </source>
</reference>
<dbReference type="PANTHER" id="PTHR11360:SF317">
    <property type="entry name" value="MAJOR FACILITATOR SUPERFAMILY (MFS) PROFILE DOMAIN-CONTAINING PROTEIN-RELATED"/>
    <property type="match status" value="1"/>
</dbReference>
<dbReference type="EMBL" id="KK583203">
    <property type="protein sequence ID" value="KDO30166.1"/>
    <property type="molecule type" value="Genomic_DNA"/>
</dbReference>
<dbReference type="RefSeq" id="XP_012199344.1">
    <property type="nucleotide sequence ID" value="XM_012343954.1"/>
</dbReference>
<dbReference type="InterPro" id="IPR011701">
    <property type="entry name" value="MFS"/>
</dbReference>
<proteinExistence type="predicted"/>
<accession>A0A067CUI9</accession>
<dbReference type="OMA" id="CVRFRRI"/>
<feature type="transmembrane region" description="Helical" evidence="1">
    <location>
        <begin position="379"/>
        <end position="396"/>
    </location>
</feature>
<feature type="transmembrane region" description="Helical" evidence="1">
    <location>
        <begin position="44"/>
        <end position="66"/>
    </location>
</feature>
<dbReference type="Gene3D" id="1.20.1250.20">
    <property type="entry name" value="MFS general substrate transporter like domains"/>
    <property type="match status" value="1"/>
</dbReference>
<feature type="transmembrane region" description="Helical" evidence="1">
    <location>
        <begin position="115"/>
        <end position="138"/>
    </location>
</feature>
<dbReference type="PANTHER" id="PTHR11360">
    <property type="entry name" value="MONOCARBOXYLATE TRANSPORTER"/>
    <property type="match status" value="1"/>
</dbReference>
<feature type="transmembrane region" description="Helical" evidence="1">
    <location>
        <begin position="408"/>
        <end position="429"/>
    </location>
</feature>
<dbReference type="VEuPathDB" id="FungiDB:SPRG_05358"/>
<dbReference type="Proteomes" id="UP000030745">
    <property type="component" value="Unassembled WGS sequence"/>
</dbReference>
<dbReference type="KEGG" id="spar:SPRG_05358"/>
<protein>
    <recommendedName>
        <fullName evidence="4">Major facilitator superfamily (MFS) profile domain-containing protein</fullName>
    </recommendedName>
</protein>